<evidence type="ECO:0000313" key="1">
    <source>
        <dbReference type="EMBL" id="KAG7454299.1"/>
    </source>
</evidence>
<dbReference type="SUPFAM" id="SSF53474">
    <property type="entry name" value="alpha/beta-Hydrolases"/>
    <property type="match status" value="1"/>
</dbReference>
<protein>
    <submittedName>
        <fullName evidence="1">Uncharacterized protein</fullName>
    </submittedName>
</protein>
<sequence length="284" mass="31504">MQSSLPTVTASSEPAAMRGVTAHEVSQTITLYTTERAGPSEGGAKPLLLLFPWLGSRPRAVAKYCEPYLAAGFDVLVVESGVSQFLWPRWGLGYAADVLEVLQSDGFASRPLLVHALSIGGYTFTQLLVHVSQDARRYRGLTDRIRGQIYDSLVCGSLEQMAVGVGQNVFPWWEGLVRQASLLYFRVFKSYTVDYFNAGVDVFLNSPVTAPALFFYCENDELCDLGKMEEVIECWRRRGVAVQTRKWAESTHAANLHHHPEEYLSALDNFLQSLGMTPSKANAN</sequence>
<proteinExistence type="predicted"/>
<dbReference type="InterPro" id="IPR008547">
    <property type="entry name" value="DUF829_TMEM53"/>
</dbReference>
<name>A0A9D3PBI0_MEGAT</name>
<dbReference type="GO" id="GO:0017171">
    <property type="term" value="F:serine hydrolase activity"/>
    <property type="evidence" value="ECO:0007669"/>
    <property type="project" value="TreeGrafter"/>
</dbReference>
<organism evidence="1 2">
    <name type="scientific">Megalops atlanticus</name>
    <name type="common">Tarpon</name>
    <name type="synonym">Clupea gigantea</name>
    <dbReference type="NCBI Taxonomy" id="7932"/>
    <lineage>
        <taxon>Eukaryota</taxon>
        <taxon>Metazoa</taxon>
        <taxon>Chordata</taxon>
        <taxon>Craniata</taxon>
        <taxon>Vertebrata</taxon>
        <taxon>Euteleostomi</taxon>
        <taxon>Actinopterygii</taxon>
        <taxon>Neopterygii</taxon>
        <taxon>Teleostei</taxon>
        <taxon>Elopiformes</taxon>
        <taxon>Megalopidae</taxon>
        <taxon>Megalops</taxon>
    </lineage>
</organism>
<dbReference type="PANTHER" id="PTHR20908:SF4">
    <property type="entry name" value="SI:DKEY-5I3.5"/>
    <property type="match status" value="1"/>
</dbReference>
<gene>
    <name evidence="1" type="ORF">MATL_G00258230</name>
</gene>
<dbReference type="Proteomes" id="UP001046870">
    <property type="component" value="Chromosome 25"/>
</dbReference>
<comment type="caution">
    <text evidence="1">The sequence shown here is derived from an EMBL/GenBank/DDBJ whole genome shotgun (WGS) entry which is preliminary data.</text>
</comment>
<dbReference type="OrthoDB" id="77878at2759"/>
<dbReference type="EMBL" id="JAFDVH010000025">
    <property type="protein sequence ID" value="KAG7454299.1"/>
    <property type="molecule type" value="Genomic_DNA"/>
</dbReference>
<dbReference type="Gene3D" id="3.40.50.1820">
    <property type="entry name" value="alpha/beta hydrolase"/>
    <property type="match status" value="1"/>
</dbReference>
<dbReference type="Pfam" id="PF05705">
    <property type="entry name" value="DUF829"/>
    <property type="match status" value="1"/>
</dbReference>
<dbReference type="AlphaFoldDB" id="A0A9D3PBI0"/>
<dbReference type="InterPro" id="IPR029058">
    <property type="entry name" value="AB_hydrolase_fold"/>
</dbReference>
<reference evidence="1" key="1">
    <citation type="submission" date="2021-01" db="EMBL/GenBank/DDBJ databases">
        <authorList>
            <person name="Zahm M."/>
            <person name="Roques C."/>
            <person name="Cabau C."/>
            <person name="Klopp C."/>
            <person name="Donnadieu C."/>
            <person name="Jouanno E."/>
            <person name="Lampietro C."/>
            <person name="Louis A."/>
            <person name="Herpin A."/>
            <person name="Echchiki A."/>
            <person name="Berthelot C."/>
            <person name="Parey E."/>
            <person name="Roest-Crollius H."/>
            <person name="Braasch I."/>
            <person name="Postlethwait J."/>
            <person name="Bobe J."/>
            <person name="Montfort J."/>
            <person name="Bouchez O."/>
            <person name="Begum T."/>
            <person name="Mejri S."/>
            <person name="Adams A."/>
            <person name="Chen W.-J."/>
            <person name="Guiguen Y."/>
        </authorList>
    </citation>
    <scope>NUCLEOTIDE SEQUENCE</scope>
    <source>
        <strain evidence="1">YG-15Mar2019-1</strain>
        <tissue evidence="1">Brain</tissue>
    </source>
</reference>
<dbReference type="PANTHER" id="PTHR20908">
    <property type="entry name" value="LD15586P"/>
    <property type="match status" value="1"/>
</dbReference>
<keyword evidence="2" id="KW-1185">Reference proteome</keyword>
<evidence type="ECO:0000313" key="2">
    <source>
        <dbReference type="Proteomes" id="UP001046870"/>
    </source>
</evidence>
<accession>A0A9D3PBI0</accession>